<dbReference type="InterPro" id="IPR027417">
    <property type="entry name" value="P-loop_NTPase"/>
</dbReference>
<dbReference type="PANTHER" id="PTHR32114">
    <property type="entry name" value="ABC TRANSPORTER ABCH.3"/>
    <property type="match status" value="1"/>
</dbReference>
<dbReference type="Pfam" id="PF13476">
    <property type="entry name" value="AAA_23"/>
    <property type="match status" value="1"/>
</dbReference>
<dbReference type="GO" id="GO:0006302">
    <property type="term" value="P:double-strand break repair"/>
    <property type="evidence" value="ECO:0007669"/>
    <property type="project" value="InterPro"/>
</dbReference>
<keyword evidence="1" id="KW-0175">Coiled coil</keyword>
<dbReference type="SUPFAM" id="SSF52540">
    <property type="entry name" value="P-loop containing nucleoside triphosphate hydrolases"/>
    <property type="match status" value="1"/>
</dbReference>
<evidence type="ECO:0000313" key="3">
    <source>
        <dbReference type="EMBL" id="TDB60409.1"/>
    </source>
</evidence>
<dbReference type="Gene3D" id="3.40.50.300">
    <property type="entry name" value="P-loop containing nucleotide triphosphate hydrolases"/>
    <property type="match status" value="1"/>
</dbReference>
<dbReference type="OrthoDB" id="9795626at2"/>
<organism evidence="3 4">
    <name type="scientific">Arundinibacter roseus</name>
    <dbReference type="NCBI Taxonomy" id="2070510"/>
    <lineage>
        <taxon>Bacteria</taxon>
        <taxon>Pseudomonadati</taxon>
        <taxon>Bacteroidota</taxon>
        <taxon>Cytophagia</taxon>
        <taxon>Cytophagales</taxon>
        <taxon>Spirosomataceae</taxon>
        <taxon>Arundinibacter</taxon>
    </lineage>
</organism>
<evidence type="ECO:0000313" key="4">
    <source>
        <dbReference type="Proteomes" id="UP000295706"/>
    </source>
</evidence>
<proteinExistence type="predicted"/>
<name>A0A4R4K2Z8_9BACT</name>
<dbReference type="InterPro" id="IPR038729">
    <property type="entry name" value="Rad50/SbcC_AAA"/>
</dbReference>
<comment type="caution">
    <text evidence="3">The sequence shown here is derived from an EMBL/GenBank/DDBJ whole genome shotgun (WGS) entry which is preliminary data.</text>
</comment>
<dbReference type="PANTHER" id="PTHR32114:SF2">
    <property type="entry name" value="ABC TRANSPORTER ABCH.3"/>
    <property type="match status" value="1"/>
</dbReference>
<dbReference type="AlphaFoldDB" id="A0A4R4K2Z8"/>
<dbReference type="EMBL" id="SMJU01000017">
    <property type="protein sequence ID" value="TDB60409.1"/>
    <property type="molecule type" value="Genomic_DNA"/>
</dbReference>
<keyword evidence="4" id="KW-1185">Reference proteome</keyword>
<dbReference type="RefSeq" id="WP_132121430.1">
    <property type="nucleotide sequence ID" value="NZ_SMJU01000017.1"/>
</dbReference>
<feature type="coiled-coil region" evidence="1">
    <location>
        <begin position="432"/>
        <end position="485"/>
    </location>
</feature>
<protein>
    <submittedName>
        <fullName evidence="3">DNA sulfur modification protein DndD</fullName>
    </submittedName>
</protein>
<dbReference type="Proteomes" id="UP000295706">
    <property type="component" value="Unassembled WGS sequence"/>
</dbReference>
<reference evidence="3 4" key="1">
    <citation type="submission" date="2019-02" db="EMBL/GenBank/DDBJ databases">
        <title>Arundinibacter roseus gen. nov., sp. nov., a new member of the family Cytophagaceae.</title>
        <authorList>
            <person name="Szuroczki S."/>
            <person name="Khayer B."/>
            <person name="Sproer C."/>
            <person name="Toumi M."/>
            <person name="Szabo A."/>
            <person name="Felfoldi T."/>
            <person name="Schumann P."/>
            <person name="Toth E."/>
        </authorList>
    </citation>
    <scope>NUCLEOTIDE SEQUENCE [LARGE SCALE GENOMIC DNA]</scope>
    <source>
        <strain evidence="3 4">DMA-k-7a</strain>
    </source>
</reference>
<evidence type="ECO:0000256" key="1">
    <source>
        <dbReference type="SAM" id="Coils"/>
    </source>
</evidence>
<sequence>MVIQKIVLENFRIYYGKNEIALHTSEEKNIFVISGKNGFGKTTFLMSLVWCLYGRQMPDVDELYAKEIESQGGYPKYIANSLNRQAKIEGTEAFSVEITIADAIIPELTCKEIRIKREYSTRSGENLTILIDSFQNQLISDLGTDRFKGEEIFIRDFLLPIEIAKFFFFDAEKIVTLAEINTAEQRKKLSFAYSEILGIKKYEDLKREYEETRLRLAAESASPKDQMAYNSLKADVENARLIINNNESFIYDLKEKRAGIKFDVDEIQRKLIRLGDSITIEELEAIKREEVELNLSMRELQRELEESYDIVPFAIAGGKFLEIVQQVELELQIKQNQYRFEDVEEKADQIINDLLNEQKNFKGVLSLEVQNFYFSTIKKLVKQHLFPDTIDKPIDFKVLHEFSDSQHQSLTTLLQNLRFSFREKFKRLTQGYNMVKNDLAQVRRRVADAEAIADDAVVRADRDKKNELEKSIAEIDGKIRTLDIEIGVKHNEIAQKERQLSELGKKFAISDRNKSKNALSTQLSSGLSDYLAKFKQRKKKSLEDQILKGLQVLMHKKGFIHAVEVEISRDVIDIHLLNKRGERIRKEALSKGEQQMYATALLRGLVEESEIEFPVFIDSPMQKFDDEHALNIIQFFYPSISEQVVIFPLMNKELIQSEYSLLADRVAGAYFIVNRSADHSEFVPVGAEELFQKYDEMYH</sequence>
<dbReference type="GO" id="GO:0016887">
    <property type="term" value="F:ATP hydrolysis activity"/>
    <property type="evidence" value="ECO:0007669"/>
    <property type="project" value="InterPro"/>
</dbReference>
<gene>
    <name evidence="3" type="ORF">EZE20_20980</name>
</gene>
<accession>A0A4R4K2Z8</accession>
<feature type="domain" description="Rad50/SbcC-type AAA" evidence="2">
    <location>
        <begin position="5"/>
        <end position="235"/>
    </location>
</feature>
<evidence type="ECO:0000259" key="2">
    <source>
        <dbReference type="Pfam" id="PF13476"/>
    </source>
</evidence>